<evidence type="ECO:0000313" key="1">
    <source>
        <dbReference type="EMBL" id="CAB0040620.1"/>
    </source>
</evidence>
<accession>A0A6H5ISR8</accession>
<name>A0A6H5ISR8_9HYME</name>
<dbReference type="AlphaFoldDB" id="A0A6H5ISR8"/>
<keyword evidence="2" id="KW-1185">Reference proteome</keyword>
<dbReference type="EMBL" id="CADCXV010001039">
    <property type="protein sequence ID" value="CAB0040620.1"/>
    <property type="molecule type" value="Genomic_DNA"/>
</dbReference>
<organism evidence="1 2">
    <name type="scientific">Trichogramma brassicae</name>
    <dbReference type="NCBI Taxonomy" id="86971"/>
    <lineage>
        <taxon>Eukaryota</taxon>
        <taxon>Metazoa</taxon>
        <taxon>Ecdysozoa</taxon>
        <taxon>Arthropoda</taxon>
        <taxon>Hexapoda</taxon>
        <taxon>Insecta</taxon>
        <taxon>Pterygota</taxon>
        <taxon>Neoptera</taxon>
        <taxon>Endopterygota</taxon>
        <taxon>Hymenoptera</taxon>
        <taxon>Apocrita</taxon>
        <taxon>Proctotrupomorpha</taxon>
        <taxon>Chalcidoidea</taxon>
        <taxon>Trichogrammatidae</taxon>
        <taxon>Trichogramma</taxon>
    </lineage>
</organism>
<evidence type="ECO:0000313" key="2">
    <source>
        <dbReference type="Proteomes" id="UP000479190"/>
    </source>
</evidence>
<protein>
    <submittedName>
        <fullName evidence="1">Uncharacterized protein</fullName>
    </submittedName>
</protein>
<reference evidence="1 2" key="1">
    <citation type="submission" date="2020-02" db="EMBL/GenBank/DDBJ databases">
        <authorList>
            <person name="Ferguson B K."/>
        </authorList>
    </citation>
    <scope>NUCLEOTIDE SEQUENCE [LARGE SCALE GENOMIC DNA]</scope>
</reference>
<sequence length="177" mass="20450">MTTSKLASRLMNDDHRVVECTFDFCPRCSISNFYLASASTCGYILRLDVITARPQRRSAEREGEMEQEEDEEGYSTRLPALHAGAIFKDPQGVRCNQYVAAIQEQAEKGFGQLSRGGSLSKLLFFLLFFFSRKNDEKETLDRVHTHQQITYHLLIFYSIMTRFTDISEKTMRRNNIV</sequence>
<dbReference type="Proteomes" id="UP000479190">
    <property type="component" value="Unassembled WGS sequence"/>
</dbReference>
<proteinExistence type="predicted"/>
<gene>
    <name evidence="1" type="ORF">TBRA_LOCUS12316</name>
</gene>